<feature type="region of interest" description="Disordered" evidence="1">
    <location>
        <begin position="1"/>
        <end position="29"/>
    </location>
</feature>
<protein>
    <submittedName>
        <fullName evidence="2">Uncharacterized protein</fullName>
    </submittedName>
</protein>
<accession>A0A1G4EIX0</accession>
<feature type="compositionally biased region" description="Basic and acidic residues" evidence="1">
    <location>
        <begin position="19"/>
        <end position="29"/>
    </location>
</feature>
<evidence type="ECO:0000256" key="1">
    <source>
        <dbReference type="SAM" id="MobiDB-lite"/>
    </source>
</evidence>
<gene>
    <name evidence="2" type="ORF">BWGO95_01983</name>
</gene>
<dbReference type="EMBL" id="FMAK01000029">
    <property type="protein sequence ID" value="SCB67854.1"/>
    <property type="molecule type" value="Genomic_DNA"/>
</dbReference>
<organism evidence="2 3">
    <name type="scientific">Bacillus mycoides</name>
    <dbReference type="NCBI Taxonomy" id="1405"/>
    <lineage>
        <taxon>Bacteria</taxon>
        <taxon>Bacillati</taxon>
        <taxon>Bacillota</taxon>
        <taxon>Bacilli</taxon>
        <taxon>Bacillales</taxon>
        <taxon>Bacillaceae</taxon>
        <taxon>Bacillus</taxon>
        <taxon>Bacillus cereus group</taxon>
    </lineage>
</organism>
<evidence type="ECO:0000313" key="3">
    <source>
        <dbReference type="Proteomes" id="UP000195696"/>
    </source>
</evidence>
<evidence type="ECO:0000313" key="2">
    <source>
        <dbReference type="EMBL" id="SCB67854.1"/>
    </source>
</evidence>
<reference evidence="2 3" key="1">
    <citation type="submission" date="2016-08" db="EMBL/GenBank/DDBJ databases">
        <authorList>
            <person name="Seilhamer J.J."/>
        </authorList>
    </citation>
    <scope>NUCLEOTIDE SEQUENCE [LARGE SCALE GENOMIC DNA]</scope>
    <source>
        <strain evidence="2 3">SDA_GO95</strain>
    </source>
</reference>
<proteinExistence type="predicted"/>
<dbReference type="AlphaFoldDB" id="A0A1G4EIX0"/>
<sequence>MVSHQAIKICRTQRKKNKKALDETVEKEQ</sequence>
<name>A0A1G4EIX0_BACMY</name>
<dbReference type="Proteomes" id="UP000195696">
    <property type="component" value="Unassembled WGS sequence"/>
</dbReference>